<feature type="compositionally biased region" description="Basic and acidic residues" evidence="1">
    <location>
        <begin position="81"/>
        <end position="90"/>
    </location>
</feature>
<proteinExistence type="predicted"/>
<feature type="region of interest" description="Disordered" evidence="1">
    <location>
        <begin position="64"/>
        <end position="102"/>
    </location>
</feature>
<comment type="caution">
    <text evidence="2">The sequence shown here is derived from an EMBL/GenBank/DDBJ whole genome shotgun (WGS) entry which is preliminary data.</text>
</comment>
<organism evidence="2 3">
    <name type="scientific">Gigaspora margarita</name>
    <dbReference type="NCBI Taxonomy" id="4874"/>
    <lineage>
        <taxon>Eukaryota</taxon>
        <taxon>Fungi</taxon>
        <taxon>Fungi incertae sedis</taxon>
        <taxon>Mucoromycota</taxon>
        <taxon>Glomeromycotina</taxon>
        <taxon>Glomeromycetes</taxon>
        <taxon>Diversisporales</taxon>
        <taxon>Gigasporaceae</taxon>
        <taxon>Gigaspora</taxon>
    </lineage>
</organism>
<accession>A0ABN7VBV8</accession>
<dbReference type="EMBL" id="CAJVQB010012436">
    <property type="protein sequence ID" value="CAG8755449.1"/>
    <property type="molecule type" value="Genomic_DNA"/>
</dbReference>
<feature type="non-terminal residue" evidence="2">
    <location>
        <position position="1"/>
    </location>
</feature>
<reference evidence="2 3" key="1">
    <citation type="submission" date="2021-06" db="EMBL/GenBank/DDBJ databases">
        <authorList>
            <person name="Kallberg Y."/>
            <person name="Tangrot J."/>
            <person name="Rosling A."/>
        </authorList>
    </citation>
    <scope>NUCLEOTIDE SEQUENCE [LARGE SCALE GENOMIC DNA]</scope>
    <source>
        <strain evidence="2 3">120-4 pot B 10/14</strain>
    </source>
</reference>
<sequence length="102" mass="12163">QDFKTRKSKGCFTIKQKKKIKKETDESRTILEYENDFEDIETEVLKWDQYNRIENYKSQNITYSKQKKKVRPSKVVQTTESKSDNNKEDGPSSYITEKKGKK</sequence>
<name>A0ABN7VBV8_GIGMA</name>
<dbReference type="Proteomes" id="UP000789901">
    <property type="component" value="Unassembled WGS sequence"/>
</dbReference>
<keyword evidence="3" id="KW-1185">Reference proteome</keyword>
<evidence type="ECO:0000256" key="1">
    <source>
        <dbReference type="SAM" id="MobiDB-lite"/>
    </source>
</evidence>
<gene>
    <name evidence="2" type="ORF">GMARGA_LOCUS16852</name>
</gene>
<protein>
    <submittedName>
        <fullName evidence="2">44894_t:CDS:1</fullName>
    </submittedName>
</protein>
<evidence type="ECO:0000313" key="2">
    <source>
        <dbReference type="EMBL" id="CAG8755449.1"/>
    </source>
</evidence>
<evidence type="ECO:0000313" key="3">
    <source>
        <dbReference type="Proteomes" id="UP000789901"/>
    </source>
</evidence>